<feature type="signal peptide" evidence="1">
    <location>
        <begin position="1"/>
        <end position="24"/>
    </location>
</feature>
<evidence type="ECO:0000313" key="4">
    <source>
        <dbReference type="Proteomes" id="UP000294359"/>
    </source>
</evidence>
<dbReference type="EMBL" id="CP038026">
    <property type="protein sequence ID" value="QBQ36667.1"/>
    <property type="molecule type" value="Genomic_DNA"/>
</dbReference>
<name>A0A4P7BF92_9BURK</name>
<dbReference type="Proteomes" id="UP000294359">
    <property type="component" value="Chromosome"/>
</dbReference>
<evidence type="ECO:0000313" key="5">
    <source>
        <dbReference type="Proteomes" id="UP000619512"/>
    </source>
</evidence>
<dbReference type="EMBL" id="BMWW01000001">
    <property type="protein sequence ID" value="GGY73648.1"/>
    <property type="molecule type" value="Genomic_DNA"/>
</dbReference>
<dbReference type="OrthoDB" id="8768878at2"/>
<protein>
    <submittedName>
        <fullName evidence="3">Tetratricopeptide repeat protein</fullName>
    </submittedName>
</protein>
<keyword evidence="1" id="KW-0732">Signal</keyword>
<dbReference type="InterPro" id="IPR011990">
    <property type="entry name" value="TPR-like_helical_dom_sf"/>
</dbReference>
<evidence type="ECO:0000313" key="2">
    <source>
        <dbReference type="EMBL" id="GGY73648.1"/>
    </source>
</evidence>
<reference evidence="2" key="3">
    <citation type="submission" date="2022-12" db="EMBL/GenBank/DDBJ databases">
        <authorList>
            <person name="Sun Q."/>
            <person name="Kim S."/>
        </authorList>
    </citation>
    <scope>NUCLEOTIDE SEQUENCE</scope>
    <source>
        <strain evidence="2">KCTC 12344</strain>
    </source>
</reference>
<reference evidence="2" key="1">
    <citation type="journal article" date="2014" name="Int. J. Syst. Evol. Microbiol.">
        <title>Complete genome sequence of Corynebacterium casei LMG S-19264T (=DSM 44701T), isolated from a smear-ripened cheese.</title>
        <authorList>
            <consortium name="US DOE Joint Genome Institute (JGI-PGF)"/>
            <person name="Walter F."/>
            <person name="Albersmeier A."/>
            <person name="Kalinowski J."/>
            <person name="Ruckert C."/>
        </authorList>
    </citation>
    <scope>NUCLEOTIDE SEQUENCE</scope>
    <source>
        <strain evidence="2">KCTC 12344</strain>
    </source>
</reference>
<dbReference type="Pfam" id="PF14559">
    <property type="entry name" value="TPR_19"/>
    <property type="match status" value="1"/>
</dbReference>
<keyword evidence="4" id="KW-1185">Reference proteome</keyword>
<accession>A0A4P7BF92</accession>
<reference evidence="3 4" key="2">
    <citation type="submission" date="2019-03" db="EMBL/GenBank/DDBJ databases">
        <title>Draft Genome Sequences of Six Type Strains of the Genus Massilia.</title>
        <authorList>
            <person name="Miess H."/>
            <person name="Frediansyhah A."/>
            <person name="Gross H."/>
        </authorList>
    </citation>
    <scope>NUCLEOTIDE SEQUENCE [LARGE SCALE GENOMIC DNA]</scope>
    <source>
        <strain evidence="3 4">DSM 17505</strain>
    </source>
</reference>
<sequence length="413" mass="46014">MTDRFIPRLICSLLLALLAGLAQASDPAADGAASENQETYRKALQSIAEGRKDDAIRMLEQVIRSEAKHAGAWLDLALIRCALGQREEAERLFVHIEQNFDPPPGILELIAQSRAGGCAGWQPLSQTSVSIGRGLSQNVNQGTRANGTDLGLPVDLPVSDEFRPMHDQYNALTVDYMRELTGNGAMGFAQFQGRRYDQLNDYDTVSLFVGAEAPWRVGDVTVRGSALAGLVTLGGQLYQRQAQAQVRATMPWTLPYGTRLQLSGSINHLQYLTLRNFDANTAELRSQLLYRDDALYATASASYMNDHAIADRPGGDRSGWLFSSLVRYQLLRDLTGELGVSRQTWNNRSAYSPGLIDVVRRQRTNVWRGMLSYAVTRNQAIVVEGRLIRNSENISLFEYNDKQLQISWQWQSQ</sequence>
<evidence type="ECO:0000313" key="3">
    <source>
        <dbReference type="EMBL" id="QBQ36667.1"/>
    </source>
</evidence>
<proteinExistence type="predicted"/>
<organism evidence="2 5">
    <name type="scientific">Pseudoduganella plicata</name>
    <dbReference type="NCBI Taxonomy" id="321984"/>
    <lineage>
        <taxon>Bacteria</taxon>
        <taxon>Pseudomonadati</taxon>
        <taxon>Pseudomonadota</taxon>
        <taxon>Betaproteobacteria</taxon>
        <taxon>Burkholderiales</taxon>
        <taxon>Oxalobacteraceae</taxon>
        <taxon>Telluria group</taxon>
        <taxon>Pseudoduganella</taxon>
    </lineage>
</organism>
<dbReference type="RefSeq" id="WP_134384947.1">
    <property type="nucleotide sequence ID" value="NZ_BMWW01000001.1"/>
</dbReference>
<evidence type="ECO:0000256" key="1">
    <source>
        <dbReference type="SAM" id="SignalP"/>
    </source>
</evidence>
<dbReference type="Proteomes" id="UP000619512">
    <property type="component" value="Unassembled WGS sequence"/>
</dbReference>
<dbReference type="Gene3D" id="1.25.40.10">
    <property type="entry name" value="Tetratricopeptide repeat domain"/>
    <property type="match status" value="1"/>
</dbReference>
<feature type="chain" id="PRO_5044606771" evidence="1">
    <location>
        <begin position="25"/>
        <end position="413"/>
    </location>
</feature>
<gene>
    <name evidence="3" type="ORF">E1742_11200</name>
    <name evidence="2" type="ORF">GCM10007388_02300</name>
</gene>
<dbReference type="AlphaFoldDB" id="A0A4P7BF92"/>
<dbReference type="SUPFAM" id="SSF48452">
    <property type="entry name" value="TPR-like"/>
    <property type="match status" value="1"/>
</dbReference>